<dbReference type="Proteomes" id="UP000632766">
    <property type="component" value="Unassembled WGS sequence"/>
</dbReference>
<dbReference type="RefSeq" id="WP_198126544.1">
    <property type="nucleotide sequence ID" value="NZ_JAECZC010000050.1"/>
</dbReference>
<gene>
    <name evidence="1" type="ORF">I8748_21445</name>
</gene>
<dbReference type="AlphaFoldDB" id="A0A8J7HRR1"/>
<organism evidence="1 2">
    <name type="scientific">Amazonocrinis nigriterrae CENA67</name>
    <dbReference type="NCBI Taxonomy" id="2794033"/>
    <lineage>
        <taxon>Bacteria</taxon>
        <taxon>Bacillati</taxon>
        <taxon>Cyanobacteriota</taxon>
        <taxon>Cyanophyceae</taxon>
        <taxon>Nostocales</taxon>
        <taxon>Nostocaceae</taxon>
        <taxon>Amazonocrinis</taxon>
        <taxon>Amazonocrinis nigriterrae</taxon>
    </lineage>
</organism>
<sequence>MSQAAISRGKEIIKQQIRLALRDEVVRIPVEDEANLAVFEQAHRSFDIQRMLVQKNVSVEFYIPEPPIEQGKKWMLQFINNAPADVSQIIFPYRARDCADAQAALESPEVQALLQQRNITASIQRVDDQSDQPSIVIATYDQVTNGELDNFLRRYQQ</sequence>
<accession>A0A8J7HRR1</accession>
<protein>
    <submittedName>
        <fullName evidence="1">Uncharacterized protein</fullName>
    </submittedName>
</protein>
<dbReference type="EMBL" id="JAECZC010000050">
    <property type="protein sequence ID" value="MBH8564716.1"/>
    <property type="molecule type" value="Genomic_DNA"/>
</dbReference>
<keyword evidence="2" id="KW-1185">Reference proteome</keyword>
<evidence type="ECO:0000313" key="2">
    <source>
        <dbReference type="Proteomes" id="UP000632766"/>
    </source>
</evidence>
<evidence type="ECO:0000313" key="1">
    <source>
        <dbReference type="EMBL" id="MBH8564716.1"/>
    </source>
</evidence>
<reference evidence="1 2" key="1">
    <citation type="journal article" date="2021" name="Int. J. Syst. Evol. Microbiol.">
        <title>Amazonocrinis nigriterrae gen. nov., sp. nov., Atlanticothrix silvestris gen. nov., sp. nov. and Dendronalium phyllosphericum gen. nov., sp. nov., nostocacean cyanobacteria from Brazilian environments.</title>
        <authorList>
            <person name="Alvarenga D.O."/>
            <person name="Andreote A.P.D."/>
            <person name="Branco L.H.Z."/>
            <person name="Delbaje E."/>
            <person name="Cruz R.B."/>
            <person name="Varani A.M."/>
            <person name="Fiore M.F."/>
        </authorList>
    </citation>
    <scope>NUCLEOTIDE SEQUENCE [LARGE SCALE GENOMIC DNA]</scope>
    <source>
        <strain evidence="1 2">CENA67</strain>
    </source>
</reference>
<proteinExistence type="predicted"/>
<comment type="caution">
    <text evidence="1">The sequence shown here is derived from an EMBL/GenBank/DDBJ whole genome shotgun (WGS) entry which is preliminary data.</text>
</comment>
<name>A0A8J7HRR1_9NOST</name>